<dbReference type="InterPro" id="IPR058627">
    <property type="entry name" value="MdtA-like_C"/>
</dbReference>
<evidence type="ECO:0000256" key="4">
    <source>
        <dbReference type="ARBA" id="ARBA00022475"/>
    </source>
</evidence>
<evidence type="ECO:0000259" key="12">
    <source>
        <dbReference type="Pfam" id="PF25967"/>
    </source>
</evidence>
<keyword evidence="4" id="KW-1003">Cell membrane</keyword>
<dbReference type="AlphaFoldDB" id="A0A1H2BPZ3"/>
<keyword evidence="8" id="KW-0812">Transmembrane</keyword>
<sequence length="451" mass="47604">MNQPVKPPQEAPPQRAVPSPAGAPPVVKPRSGYRFVLTCLVLLLIVAGIVWWSKQQSAPEQAGGGRGRNAGPMSIVPEVVGKGDIGINLNALGTVTSLATVTIRSQISGYLMKIDFKEGDEVKKGDLIAEIDPRPYEAALNQAKGNLARDEALLKGAQVDLARYQGLAAQNAVPRQTLDTQVALVAQDQGTVEADRAAVRAAEVNLNYCRILSPLDGRVGLRQVDQGNYVTPGDATGLVVITQLKPISVLFTVPEDNLQPISKRLQDGAVLPATALDRGGATKIADGTLQTFDSQIDPTTGTIKLRAQFPNENEALYPNQFVNIRLLLDTHKGVTTMPTAGVQRGVPGTFVYLVNADDTVSVRKIDLGVTDGDRVEVKSGLQPGDRIVVDGADKLRDGAKINVRAEADTNVQPAGAGATPGATPGSTPGAGKGGKRRHPEGEQKQDSGQKQ</sequence>
<feature type="domain" description="Multidrug resistance protein MdtA-like alpha-helical hairpin" evidence="9">
    <location>
        <begin position="140"/>
        <end position="208"/>
    </location>
</feature>
<feature type="domain" description="Multidrug resistance protein MdtA-like C-terminal permuted SH3" evidence="12">
    <location>
        <begin position="336"/>
        <end position="394"/>
    </location>
</feature>
<dbReference type="SUPFAM" id="SSF111369">
    <property type="entry name" value="HlyD-like secretion proteins"/>
    <property type="match status" value="1"/>
</dbReference>
<keyword evidence="8" id="KW-1133">Transmembrane helix</keyword>
<dbReference type="Gene3D" id="1.10.287.470">
    <property type="entry name" value="Helix hairpin bin"/>
    <property type="match status" value="1"/>
</dbReference>
<comment type="subcellular location">
    <subcellularLocation>
        <location evidence="1">Cell membrane</location>
    </subcellularLocation>
</comment>
<dbReference type="NCBIfam" id="NF008589">
    <property type="entry name" value="PRK11556.1"/>
    <property type="match status" value="1"/>
</dbReference>
<evidence type="ECO:0000313" key="14">
    <source>
        <dbReference type="Proteomes" id="UP000243904"/>
    </source>
</evidence>
<evidence type="ECO:0000256" key="6">
    <source>
        <dbReference type="ARBA" id="ARBA00023136"/>
    </source>
</evidence>
<evidence type="ECO:0000256" key="2">
    <source>
        <dbReference type="ARBA" id="ARBA00009477"/>
    </source>
</evidence>
<name>A0A1H2BPZ3_9BRAD</name>
<dbReference type="Gene3D" id="2.40.30.170">
    <property type="match status" value="1"/>
</dbReference>
<feature type="region of interest" description="Disordered" evidence="7">
    <location>
        <begin position="1"/>
        <end position="24"/>
    </location>
</feature>
<dbReference type="Gene3D" id="2.40.50.100">
    <property type="match status" value="1"/>
</dbReference>
<evidence type="ECO:0000259" key="9">
    <source>
        <dbReference type="Pfam" id="PF25876"/>
    </source>
</evidence>
<dbReference type="RefSeq" id="WP_146690830.1">
    <property type="nucleotide sequence ID" value="NZ_LT629750.1"/>
</dbReference>
<keyword evidence="3" id="KW-0813">Transport</keyword>
<gene>
    <name evidence="13" type="ORF">SAMN05444158_7406</name>
</gene>
<reference evidence="14" key="1">
    <citation type="submission" date="2016-10" db="EMBL/GenBank/DDBJ databases">
        <authorList>
            <person name="Varghese N."/>
            <person name="Submissions S."/>
        </authorList>
    </citation>
    <scope>NUCLEOTIDE SEQUENCE [LARGE SCALE GENOMIC DNA]</scope>
    <source>
        <strain evidence="14">GAS369</strain>
    </source>
</reference>
<dbReference type="InterPro" id="IPR058624">
    <property type="entry name" value="MdtA-like_HH"/>
</dbReference>
<evidence type="ECO:0000256" key="7">
    <source>
        <dbReference type="SAM" id="MobiDB-lite"/>
    </source>
</evidence>
<evidence type="ECO:0000259" key="11">
    <source>
        <dbReference type="Pfam" id="PF25944"/>
    </source>
</evidence>
<evidence type="ECO:0000313" key="13">
    <source>
        <dbReference type="EMBL" id="SDT60127.1"/>
    </source>
</evidence>
<dbReference type="GO" id="GO:0015562">
    <property type="term" value="F:efflux transmembrane transporter activity"/>
    <property type="evidence" value="ECO:0007669"/>
    <property type="project" value="TreeGrafter"/>
</dbReference>
<dbReference type="NCBIfam" id="TIGR01730">
    <property type="entry name" value="RND_mfp"/>
    <property type="match status" value="1"/>
</dbReference>
<accession>A0A1H2BPZ3</accession>
<dbReference type="PANTHER" id="PTHR30469:SF12">
    <property type="entry name" value="MULTIDRUG RESISTANCE PROTEIN MDTA"/>
    <property type="match status" value="1"/>
</dbReference>
<keyword evidence="5" id="KW-0997">Cell inner membrane</keyword>
<dbReference type="InterPro" id="IPR006143">
    <property type="entry name" value="RND_pump_MFP"/>
</dbReference>
<dbReference type="GO" id="GO:1990281">
    <property type="term" value="C:efflux pump complex"/>
    <property type="evidence" value="ECO:0007669"/>
    <property type="project" value="TreeGrafter"/>
</dbReference>
<comment type="similarity">
    <text evidence="2">Belongs to the membrane fusion protein (MFP) (TC 8.A.1) family.</text>
</comment>
<feature type="region of interest" description="Disordered" evidence="7">
    <location>
        <begin position="406"/>
        <end position="451"/>
    </location>
</feature>
<keyword evidence="6 8" id="KW-0472">Membrane</keyword>
<dbReference type="Proteomes" id="UP000243904">
    <property type="component" value="Chromosome I"/>
</dbReference>
<protein>
    <submittedName>
        <fullName evidence="13">Membrane fusion protein, multidrug efflux system</fullName>
    </submittedName>
</protein>
<dbReference type="Pfam" id="PF25876">
    <property type="entry name" value="HH_MFP_RND"/>
    <property type="match status" value="1"/>
</dbReference>
<dbReference type="Gene3D" id="2.40.420.20">
    <property type="match status" value="1"/>
</dbReference>
<dbReference type="EMBL" id="LT629750">
    <property type="protein sequence ID" value="SDT60127.1"/>
    <property type="molecule type" value="Genomic_DNA"/>
</dbReference>
<feature type="transmembrane region" description="Helical" evidence="8">
    <location>
        <begin position="35"/>
        <end position="52"/>
    </location>
</feature>
<evidence type="ECO:0000256" key="1">
    <source>
        <dbReference type="ARBA" id="ARBA00004236"/>
    </source>
</evidence>
<dbReference type="Pfam" id="PF25944">
    <property type="entry name" value="Beta-barrel_RND"/>
    <property type="match status" value="1"/>
</dbReference>
<keyword evidence="14" id="KW-1185">Reference proteome</keyword>
<evidence type="ECO:0000259" key="10">
    <source>
        <dbReference type="Pfam" id="PF25917"/>
    </source>
</evidence>
<dbReference type="Pfam" id="PF25967">
    <property type="entry name" value="RND-MFP_C"/>
    <property type="match status" value="1"/>
</dbReference>
<proteinExistence type="inferred from homology"/>
<dbReference type="Pfam" id="PF25917">
    <property type="entry name" value="BSH_RND"/>
    <property type="match status" value="1"/>
</dbReference>
<evidence type="ECO:0000256" key="8">
    <source>
        <dbReference type="SAM" id="Phobius"/>
    </source>
</evidence>
<organism evidence="13 14">
    <name type="scientific">Bradyrhizobium canariense</name>
    <dbReference type="NCBI Taxonomy" id="255045"/>
    <lineage>
        <taxon>Bacteria</taxon>
        <taxon>Pseudomonadati</taxon>
        <taxon>Pseudomonadota</taxon>
        <taxon>Alphaproteobacteria</taxon>
        <taxon>Hyphomicrobiales</taxon>
        <taxon>Nitrobacteraceae</taxon>
        <taxon>Bradyrhizobium</taxon>
    </lineage>
</organism>
<feature type="domain" description="Multidrug resistance protein MdtA-like beta-barrel" evidence="11">
    <location>
        <begin position="246"/>
        <end position="329"/>
    </location>
</feature>
<evidence type="ECO:0000256" key="3">
    <source>
        <dbReference type="ARBA" id="ARBA00022448"/>
    </source>
</evidence>
<evidence type="ECO:0000256" key="5">
    <source>
        <dbReference type="ARBA" id="ARBA00022519"/>
    </source>
</evidence>
<dbReference type="InterPro" id="IPR058626">
    <property type="entry name" value="MdtA-like_b-barrel"/>
</dbReference>
<dbReference type="PANTHER" id="PTHR30469">
    <property type="entry name" value="MULTIDRUG RESISTANCE PROTEIN MDTA"/>
    <property type="match status" value="1"/>
</dbReference>
<feature type="domain" description="Multidrug resistance protein MdtA-like barrel-sandwich hybrid" evidence="10">
    <location>
        <begin position="100"/>
        <end position="242"/>
    </location>
</feature>
<feature type="compositionally biased region" description="Pro residues" evidence="7">
    <location>
        <begin position="1"/>
        <end position="11"/>
    </location>
</feature>
<dbReference type="InterPro" id="IPR058625">
    <property type="entry name" value="MdtA-like_BSH"/>
</dbReference>
<feature type="compositionally biased region" description="Basic and acidic residues" evidence="7">
    <location>
        <begin position="439"/>
        <end position="451"/>
    </location>
</feature>
<feature type="compositionally biased region" description="Low complexity" evidence="7">
    <location>
        <begin position="413"/>
        <end position="429"/>
    </location>
</feature>